<gene>
    <name evidence="1" type="ORF">FHL15_000130</name>
</gene>
<proteinExistence type="predicted"/>
<sequence>MTSNQPLSPWAARHGIVGPASDAVFRREGIQHSGIAPEPRDSPWLDPIFYSDKPRTSDAGTFLNFNEIDRLFFSEILQGGTELYMGIKSWQIGVTHKTLKFSDRVAIPGGHQEASPSAFKGDPETHPGWESKRLYDDGLIKPNEESWFPFLRKDRWLNWSNNAAVLDGEPWSVDNPQVWEVLSISLELANRVLRALAYDMHPFLIDLLFGYMGPWSAVAGLLSPDLNLPPPKPNSLVLISYGYYSQYRDTCDKGVSDYMEQLPLLGERNLTEKLEKLLAEQMWSFDDREGALGTTWAHLDSVISIQVSILTQLMEGNITLAERCLLQFKLAVVILHEMGHAISGNRINEMFFDFGGAAEVGHELDMALWGGVFELGRLLSMTQPPCGFISQNWPISDSGRTQRRGVFIDGHHDFAAGRLIEKELIPAEFTSKLLSESFWNDPESPSKKTGNFFHRTRLFTSRTPLDPSKPYIINPVIIDQSLDLDQLTRTEKLMVQDWKEREALWDTVRAGWFQENHNLWIRTPWGSTTHRWMITSFAEAHKKGDIETSTQIADNLTDVVPWSPSTTREEYIRHLEASDNRWIMHVIGLLMMASIPIRREGQLSPYAKNPYGPEHWVPSKEAEKSGRSALELTLDEPSGGRPLSASRFVNPLSTGEATGEMEGTHFHFLHMVGEVLWYLARAQRRVPAPWIREITRVEGILGPELRDRSKTALFSYEMNDAWTRSWYFEIPEYNPNEMFMWIDDKWTVVQ</sequence>
<name>A0A553IF01_9PEZI</name>
<evidence type="ECO:0000313" key="1">
    <source>
        <dbReference type="EMBL" id="TRX98788.1"/>
    </source>
</evidence>
<comment type="caution">
    <text evidence="1">The sequence shown here is derived from an EMBL/GenBank/DDBJ whole genome shotgun (WGS) entry which is preliminary data.</text>
</comment>
<dbReference type="EMBL" id="VFLP01000001">
    <property type="protein sequence ID" value="TRX98788.1"/>
    <property type="molecule type" value="Genomic_DNA"/>
</dbReference>
<accession>A0A553IF01</accession>
<protein>
    <submittedName>
        <fullName evidence="1">Uncharacterized protein</fullName>
    </submittedName>
</protein>
<keyword evidence="2" id="KW-1185">Reference proteome</keyword>
<dbReference type="OrthoDB" id="10254945at2759"/>
<evidence type="ECO:0000313" key="2">
    <source>
        <dbReference type="Proteomes" id="UP000319160"/>
    </source>
</evidence>
<dbReference type="AlphaFoldDB" id="A0A553IF01"/>
<dbReference type="STRING" id="2512241.A0A553IF01"/>
<reference evidence="2" key="1">
    <citation type="submission" date="2019-06" db="EMBL/GenBank/DDBJ databases">
        <title>Draft genome sequence of the griseofulvin-producing fungus Xylaria cubensis strain G536.</title>
        <authorList>
            <person name="Mead M.E."/>
            <person name="Raja H.A."/>
            <person name="Steenwyk J.L."/>
            <person name="Knowles S.L."/>
            <person name="Oberlies N.H."/>
            <person name="Rokas A."/>
        </authorList>
    </citation>
    <scope>NUCLEOTIDE SEQUENCE [LARGE SCALE GENOMIC DNA]</scope>
    <source>
        <strain evidence="2">G536</strain>
    </source>
</reference>
<organism evidence="1 2">
    <name type="scientific">Xylaria flabelliformis</name>
    <dbReference type="NCBI Taxonomy" id="2512241"/>
    <lineage>
        <taxon>Eukaryota</taxon>
        <taxon>Fungi</taxon>
        <taxon>Dikarya</taxon>
        <taxon>Ascomycota</taxon>
        <taxon>Pezizomycotina</taxon>
        <taxon>Sordariomycetes</taxon>
        <taxon>Xylariomycetidae</taxon>
        <taxon>Xylariales</taxon>
        <taxon>Xylariaceae</taxon>
        <taxon>Xylaria</taxon>
    </lineage>
</organism>
<dbReference type="Proteomes" id="UP000319160">
    <property type="component" value="Unassembled WGS sequence"/>
</dbReference>